<evidence type="ECO:0000256" key="4">
    <source>
        <dbReference type="ARBA" id="ARBA00023163"/>
    </source>
</evidence>
<proteinExistence type="predicted"/>
<reference evidence="6" key="1">
    <citation type="journal article" date="2018" name="Int. J. Syst. Evol. Microbiol.">
        <title>Jatrophihabitans telluris sp. nov., isolated from sediment soil of lava forest wetlands and the emended description of the genus Jatrophihabitans.</title>
        <authorList>
            <person name="Lee K.C."/>
            <person name="Suh M.K."/>
            <person name="Eom M.K."/>
            <person name="Kim K.K."/>
            <person name="Kim J.S."/>
            <person name="Kim D.S."/>
            <person name="Ko S.H."/>
            <person name="Shin Y.K."/>
            <person name="Lee J.S."/>
        </authorList>
    </citation>
    <scope>NUCLEOTIDE SEQUENCE</scope>
    <source>
        <strain evidence="6">N237</strain>
    </source>
</reference>
<dbReference type="InterPro" id="IPR011006">
    <property type="entry name" value="CheY-like_superfamily"/>
</dbReference>
<dbReference type="Pfam" id="PF13185">
    <property type="entry name" value="GAF_2"/>
    <property type="match status" value="1"/>
</dbReference>
<evidence type="ECO:0000256" key="3">
    <source>
        <dbReference type="ARBA" id="ARBA00023015"/>
    </source>
</evidence>
<dbReference type="SUPFAM" id="SSF52172">
    <property type="entry name" value="CheY-like"/>
    <property type="match status" value="1"/>
</dbReference>
<evidence type="ECO:0000256" key="1">
    <source>
        <dbReference type="ARBA" id="ARBA00022679"/>
    </source>
</evidence>
<keyword evidence="2" id="KW-0418">Kinase</keyword>
<dbReference type="PIRSF" id="PIRSF036625">
    <property type="entry name" value="GAF_ANTAR"/>
    <property type="match status" value="1"/>
</dbReference>
<accession>A0ABY4QXY5</accession>
<dbReference type="SUPFAM" id="SSF55781">
    <property type="entry name" value="GAF domain-like"/>
    <property type="match status" value="1"/>
</dbReference>
<dbReference type="InterPro" id="IPR012074">
    <property type="entry name" value="GAF_ANTAR"/>
</dbReference>
<organism evidence="6 7">
    <name type="scientific">Jatrophihabitans telluris</name>
    <dbReference type="NCBI Taxonomy" id="2038343"/>
    <lineage>
        <taxon>Bacteria</taxon>
        <taxon>Bacillati</taxon>
        <taxon>Actinomycetota</taxon>
        <taxon>Actinomycetes</taxon>
        <taxon>Jatrophihabitantales</taxon>
        <taxon>Jatrophihabitantaceae</taxon>
        <taxon>Jatrophihabitans</taxon>
    </lineage>
</organism>
<dbReference type="SMART" id="SM01012">
    <property type="entry name" value="ANTAR"/>
    <property type="match status" value="1"/>
</dbReference>
<keyword evidence="4" id="KW-0804">Transcription</keyword>
<protein>
    <submittedName>
        <fullName evidence="6">GAF and ANTAR domain-containing protein</fullName>
    </submittedName>
</protein>
<dbReference type="PROSITE" id="PS50921">
    <property type="entry name" value="ANTAR"/>
    <property type="match status" value="1"/>
</dbReference>
<keyword evidence="1" id="KW-0808">Transferase</keyword>
<dbReference type="InterPro" id="IPR003018">
    <property type="entry name" value="GAF"/>
</dbReference>
<dbReference type="RefSeq" id="WP_249771947.1">
    <property type="nucleotide sequence ID" value="NZ_CP097332.1"/>
</dbReference>
<feature type="domain" description="ANTAR" evidence="5">
    <location>
        <begin position="172"/>
        <end position="233"/>
    </location>
</feature>
<dbReference type="Proteomes" id="UP001056336">
    <property type="component" value="Chromosome"/>
</dbReference>
<name>A0ABY4QXY5_9ACTN</name>
<evidence type="ECO:0000259" key="5">
    <source>
        <dbReference type="PROSITE" id="PS50921"/>
    </source>
</evidence>
<reference evidence="6" key="2">
    <citation type="submission" date="2022-05" db="EMBL/GenBank/DDBJ databases">
        <authorList>
            <person name="Kim J.-S."/>
            <person name="Lee K."/>
            <person name="Suh M."/>
            <person name="Eom M."/>
            <person name="Kim J.-S."/>
            <person name="Kim D.-S."/>
            <person name="Ko S.-H."/>
            <person name="Shin Y."/>
            <person name="Lee J.-S."/>
        </authorList>
    </citation>
    <scope>NUCLEOTIDE SEQUENCE</scope>
    <source>
        <strain evidence="6">N237</strain>
    </source>
</reference>
<gene>
    <name evidence="6" type="ORF">M6D93_00215</name>
</gene>
<keyword evidence="3" id="KW-0805">Transcription regulation</keyword>
<dbReference type="Gene3D" id="3.30.450.40">
    <property type="match status" value="1"/>
</dbReference>
<keyword evidence="7" id="KW-1185">Reference proteome</keyword>
<evidence type="ECO:0000313" key="7">
    <source>
        <dbReference type="Proteomes" id="UP001056336"/>
    </source>
</evidence>
<dbReference type="InterPro" id="IPR005561">
    <property type="entry name" value="ANTAR"/>
</dbReference>
<dbReference type="EMBL" id="CP097332">
    <property type="protein sequence ID" value="UQX88444.1"/>
    <property type="molecule type" value="Genomic_DNA"/>
</dbReference>
<evidence type="ECO:0000313" key="6">
    <source>
        <dbReference type="EMBL" id="UQX88444.1"/>
    </source>
</evidence>
<dbReference type="InterPro" id="IPR036388">
    <property type="entry name" value="WH-like_DNA-bd_sf"/>
</dbReference>
<dbReference type="InterPro" id="IPR029016">
    <property type="entry name" value="GAF-like_dom_sf"/>
</dbReference>
<evidence type="ECO:0000256" key="2">
    <source>
        <dbReference type="ARBA" id="ARBA00022777"/>
    </source>
</evidence>
<dbReference type="Pfam" id="PF03861">
    <property type="entry name" value="ANTAR"/>
    <property type="match status" value="1"/>
</dbReference>
<sequence>MSDLEPVRTDRLVQVSRDFTELARELASHPSVEETLAAIVTHAVATIDGTEDAAVTLQVEGGFRTIAATGDLPLQVDKLQYETGEGPCVHSIEYGHVLRSNDLATDPRWPLFGPRASRETSVVSMLSHRLFLEDEPSNAALNLYSRQPSAFADYDLDVLDRLATHCAIALSKARAQDASHILRASLDNNRRIGTAVGILMAVHKITSDEAFDLLRLASQHHRRRLVDVANEVYEQGKLDL</sequence>
<dbReference type="SMART" id="SM00065">
    <property type="entry name" value="GAF"/>
    <property type="match status" value="1"/>
</dbReference>
<dbReference type="Gene3D" id="1.10.10.10">
    <property type="entry name" value="Winged helix-like DNA-binding domain superfamily/Winged helix DNA-binding domain"/>
    <property type="match status" value="1"/>
</dbReference>